<dbReference type="Proteomes" id="UP000824073">
    <property type="component" value="Unassembled WGS sequence"/>
</dbReference>
<dbReference type="GO" id="GO:0003677">
    <property type="term" value="F:DNA binding"/>
    <property type="evidence" value="ECO:0007669"/>
    <property type="project" value="UniProtKB-KW"/>
</dbReference>
<dbReference type="SUPFAM" id="SSF51206">
    <property type="entry name" value="cAMP-binding domain-like"/>
    <property type="match status" value="1"/>
</dbReference>
<feature type="domain" description="Cyclic nucleotide-binding" evidence="4">
    <location>
        <begin position="52"/>
        <end position="150"/>
    </location>
</feature>
<keyword evidence="2" id="KW-0238">DNA-binding</keyword>
<evidence type="ECO:0000256" key="3">
    <source>
        <dbReference type="ARBA" id="ARBA00023163"/>
    </source>
</evidence>
<keyword evidence="1" id="KW-0805">Transcription regulation</keyword>
<feature type="domain" description="HTH crp-type" evidence="5">
    <location>
        <begin position="193"/>
        <end position="261"/>
    </location>
</feature>
<dbReference type="InterPro" id="IPR000595">
    <property type="entry name" value="cNMP-bd_dom"/>
</dbReference>
<dbReference type="PROSITE" id="PS50042">
    <property type="entry name" value="CNMP_BINDING_3"/>
    <property type="match status" value="1"/>
</dbReference>
<evidence type="ECO:0000256" key="1">
    <source>
        <dbReference type="ARBA" id="ARBA00023015"/>
    </source>
</evidence>
<dbReference type="Pfam" id="PF13545">
    <property type="entry name" value="HTH_Crp_2"/>
    <property type="match status" value="1"/>
</dbReference>
<protein>
    <submittedName>
        <fullName evidence="6">Crp/Fnr family transcriptional regulator</fullName>
    </submittedName>
</protein>
<keyword evidence="3" id="KW-0804">Transcription</keyword>
<gene>
    <name evidence="6" type="ORF">IAB67_05410</name>
</gene>
<organism evidence="6 7">
    <name type="scientific">Candidatus Ventrousia excrementavium</name>
    <dbReference type="NCBI Taxonomy" id="2840961"/>
    <lineage>
        <taxon>Bacteria</taxon>
        <taxon>Bacillati</taxon>
        <taxon>Bacillota</taxon>
        <taxon>Clostridia</taxon>
        <taxon>Eubacteriales</taxon>
        <taxon>Clostridiaceae</taxon>
        <taxon>Clostridiaceae incertae sedis</taxon>
        <taxon>Candidatus Ventrousia</taxon>
    </lineage>
</organism>
<dbReference type="InterPro" id="IPR012318">
    <property type="entry name" value="HTH_CRP"/>
</dbReference>
<dbReference type="CDD" id="cd00038">
    <property type="entry name" value="CAP_ED"/>
    <property type="match status" value="1"/>
</dbReference>
<accession>A0A9D1LKZ8</accession>
<dbReference type="EMBL" id="DVMR01000044">
    <property type="protein sequence ID" value="HIU43719.1"/>
    <property type="molecule type" value="Genomic_DNA"/>
</dbReference>
<dbReference type="AlphaFoldDB" id="A0A9D1LKZ8"/>
<dbReference type="InterPro" id="IPR036390">
    <property type="entry name" value="WH_DNA-bd_sf"/>
</dbReference>
<evidence type="ECO:0000313" key="6">
    <source>
        <dbReference type="EMBL" id="HIU43719.1"/>
    </source>
</evidence>
<evidence type="ECO:0000313" key="7">
    <source>
        <dbReference type="Proteomes" id="UP000824073"/>
    </source>
</evidence>
<dbReference type="Gene3D" id="2.60.120.10">
    <property type="entry name" value="Jelly Rolls"/>
    <property type="match status" value="1"/>
</dbReference>
<proteinExistence type="predicted"/>
<reference evidence="6" key="2">
    <citation type="journal article" date="2021" name="PeerJ">
        <title>Extensive microbial diversity within the chicken gut microbiome revealed by metagenomics and culture.</title>
        <authorList>
            <person name="Gilroy R."/>
            <person name="Ravi A."/>
            <person name="Getino M."/>
            <person name="Pursley I."/>
            <person name="Horton D.L."/>
            <person name="Alikhan N.F."/>
            <person name="Baker D."/>
            <person name="Gharbi K."/>
            <person name="Hall N."/>
            <person name="Watson M."/>
            <person name="Adriaenssens E.M."/>
            <person name="Foster-Nyarko E."/>
            <person name="Jarju S."/>
            <person name="Secka A."/>
            <person name="Antonio M."/>
            <person name="Oren A."/>
            <person name="Chaudhuri R.R."/>
            <person name="La Ragione R."/>
            <person name="Hildebrand F."/>
            <person name="Pallen M.J."/>
        </authorList>
    </citation>
    <scope>NUCLEOTIDE SEQUENCE</scope>
    <source>
        <strain evidence="6">CHK191-8634</strain>
    </source>
</reference>
<dbReference type="PROSITE" id="PS51063">
    <property type="entry name" value="HTH_CRP_2"/>
    <property type="match status" value="1"/>
</dbReference>
<comment type="caution">
    <text evidence="6">The sequence shown here is derived from an EMBL/GenBank/DDBJ whole genome shotgun (WGS) entry which is preliminary data.</text>
</comment>
<dbReference type="SMART" id="SM00100">
    <property type="entry name" value="cNMP"/>
    <property type="match status" value="1"/>
</dbReference>
<evidence type="ECO:0000259" key="5">
    <source>
        <dbReference type="PROSITE" id="PS51063"/>
    </source>
</evidence>
<evidence type="ECO:0000259" key="4">
    <source>
        <dbReference type="PROSITE" id="PS50042"/>
    </source>
</evidence>
<dbReference type="SUPFAM" id="SSF46785">
    <property type="entry name" value="Winged helix' DNA-binding domain"/>
    <property type="match status" value="1"/>
</dbReference>
<evidence type="ECO:0000256" key="2">
    <source>
        <dbReference type="ARBA" id="ARBA00023125"/>
    </source>
</evidence>
<dbReference type="Pfam" id="PF00027">
    <property type="entry name" value="cNMP_binding"/>
    <property type="match status" value="1"/>
</dbReference>
<dbReference type="InterPro" id="IPR014710">
    <property type="entry name" value="RmlC-like_jellyroll"/>
</dbReference>
<dbReference type="GO" id="GO:0006355">
    <property type="term" value="P:regulation of DNA-templated transcription"/>
    <property type="evidence" value="ECO:0007669"/>
    <property type="project" value="InterPro"/>
</dbReference>
<name>A0A9D1LKZ8_9CLOT</name>
<sequence>MNNFSNHIASSCQKAVVVFAKTVYYNERSKYVVLTTDGREIVELFNVTDTALFRGVTEDALPAVIDRLQARIQTFPRGGVICRAGEPVRAAGLLLSGEAHIEHSDFWGNQSILAGIGPGELFAEVYACMPGASLLVSVTAVRECCVLFLDIGRIISGDAVLRSIGAPLEQNLLRILAGKNLALTRKIHCTAPRSIRSRVLTYLSFQAIEHGGISFDIPFNRQQMADYLCVDRSALSAELSRMQKDGLLEYSKNHFTLHAAE</sequence>
<reference evidence="6" key="1">
    <citation type="submission" date="2020-10" db="EMBL/GenBank/DDBJ databases">
        <authorList>
            <person name="Gilroy R."/>
        </authorList>
    </citation>
    <scope>NUCLEOTIDE SEQUENCE</scope>
    <source>
        <strain evidence="6">CHK191-8634</strain>
    </source>
</reference>
<dbReference type="InterPro" id="IPR018490">
    <property type="entry name" value="cNMP-bd_dom_sf"/>
</dbReference>